<reference evidence="1" key="2">
    <citation type="submission" date="2020-09" db="EMBL/GenBank/DDBJ databases">
        <authorList>
            <person name="Sun Q."/>
            <person name="Ohkuma M."/>
        </authorList>
    </citation>
    <scope>NUCLEOTIDE SEQUENCE</scope>
    <source>
        <strain evidence="1">JCM 31311</strain>
    </source>
</reference>
<comment type="caution">
    <text evidence="1">The sequence shown here is derived from an EMBL/GenBank/DDBJ whole genome shotgun (WGS) entry which is preliminary data.</text>
</comment>
<reference evidence="1" key="1">
    <citation type="journal article" date="2014" name="Int. J. Syst. Evol. Microbiol.">
        <title>Complete genome sequence of Corynebacterium casei LMG S-19264T (=DSM 44701T), isolated from a smear-ripened cheese.</title>
        <authorList>
            <consortium name="US DOE Joint Genome Institute (JGI-PGF)"/>
            <person name="Walter F."/>
            <person name="Albersmeier A."/>
            <person name="Kalinowski J."/>
            <person name="Ruckert C."/>
        </authorList>
    </citation>
    <scope>NUCLEOTIDE SEQUENCE</scope>
    <source>
        <strain evidence="1">JCM 31311</strain>
    </source>
</reference>
<dbReference type="Proteomes" id="UP000603865">
    <property type="component" value="Unassembled WGS sequence"/>
</dbReference>
<dbReference type="InterPro" id="IPR027417">
    <property type="entry name" value="P-loop_NTPase"/>
</dbReference>
<evidence type="ECO:0000313" key="1">
    <source>
        <dbReference type="EMBL" id="GGR04878.1"/>
    </source>
</evidence>
<evidence type="ECO:0008006" key="3">
    <source>
        <dbReference type="Google" id="ProtNLM"/>
    </source>
</evidence>
<organism evidence="1 2">
    <name type="scientific">Deinococcus ruber</name>
    <dbReference type="NCBI Taxonomy" id="1848197"/>
    <lineage>
        <taxon>Bacteria</taxon>
        <taxon>Thermotogati</taxon>
        <taxon>Deinococcota</taxon>
        <taxon>Deinococci</taxon>
        <taxon>Deinococcales</taxon>
        <taxon>Deinococcaceae</taxon>
        <taxon>Deinococcus</taxon>
    </lineage>
</organism>
<keyword evidence="2" id="KW-1185">Reference proteome</keyword>
<accession>A0A918C5J0</accession>
<dbReference type="RefSeq" id="WP_189089382.1">
    <property type="nucleotide sequence ID" value="NZ_BMQL01000007.1"/>
</dbReference>
<dbReference type="Gene3D" id="3.40.50.300">
    <property type="entry name" value="P-loop containing nucleotide triphosphate hydrolases"/>
    <property type="match status" value="1"/>
</dbReference>
<dbReference type="AlphaFoldDB" id="A0A918C5J0"/>
<evidence type="ECO:0000313" key="2">
    <source>
        <dbReference type="Proteomes" id="UP000603865"/>
    </source>
</evidence>
<proteinExistence type="predicted"/>
<name>A0A918C5J0_9DEIO</name>
<dbReference type="EMBL" id="BMQL01000007">
    <property type="protein sequence ID" value="GGR04878.1"/>
    <property type="molecule type" value="Genomic_DNA"/>
</dbReference>
<dbReference type="Pfam" id="PF07931">
    <property type="entry name" value="CPT"/>
    <property type="match status" value="1"/>
</dbReference>
<dbReference type="SUPFAM" id="SSF52540">
    <property type="entry name" value="P-loop containing nucleoside triphosphate hydrolases"/>
    <property type="match status" value="1"/>
</dbReference>
<gene>
    <name evidence="1" type="ORF">GCM10008957_17250</name>
</gene>
<sequence length="194" mass="20705">MKGAVLLLSGVPGTGKSSLAQAWLRTFPRGLHLPVDTLRELVVSGIAHPSLSADPEAARQFALARRVAFSAAALYAHAGFAVAIDDVIWPHDPDALSAELLGGLSVSRLFLTAQLETVLERNRTRTGKPFEPEMLEPIIRVLHASMNPADFAAAGWQIISSEGKALAHTLETVLKNGAPSRVWERSAAGLESEV</sequence>
<protein>
    <recommendedName>
        <fullName evidence="3">Phosphotransferase</fullName>
    </recommendedName>
</protein>